<feature type="coiled-coil region" evidence="4">
    <location>
        <begin position="466"/>
        <end position="500"/>
    </location>
</feature>
<dbReference type="SMART" id="SM00028">
    <property type="entry name" value="TPR"/>
    <property type="match status" value="7"/>
</dbReference>
<gene>
    <name evidence="6" type="primary">nphp3</name>
    <name evidence="6" type="ORF">AWC38_SpisGene23427</name>
</gene>
<dbReference type="Pfam" id="PF13374">
    <property type="entry name" value="TPR_10"/>
    <property type="match status" value="1"/>
</dbReference>
<feature type="repeat" description="TPR" evidence="3">
    <location>
        <begin position="636"/>
        <end position="669"/>
    </location>
</feature>
<evidence type="ECO:0000313" key="7">
    <source>
        <dbReference type="Proteomes" id="UP000225706"/>
    </source>
</evidence>
<feature type="region of interest" description="Disordered" evidence="5">
    <location>
        <begin position="239"/>
        <end position="361"/>
    </location>
</feature>
<evidence type="ECO:0000313" key="6">
    <source>
        <dbReference type="EMBL" id="PFX12588.1"/>
    </source>
</evidence>
<dbReference type="PANTHER" id="PTHR45641:SF19">
    <property type="entry name" value="NEPHROCYSTIN-3"/>
    <property type="match status" value="1"/>
</dbReference>
<dbReference type="PROSITE" id="PS50293">
    <property type="entry name" value="TPR_REGION"/>
    <property type="match status" value="2"/>
</dbReference>
<evidence type="ECO:0000256" key="1">
    <source>
        <dbReference type="ARBA" id="ARBA00022737"/>
    </source>
</evidence>
<dbReference type="PRINTS" id="PR00381">
    <property type="entry name" value="KINESINLIGHT"/>
</dbReference>
<organism evidence="6 7">
    <name type="scientific">Stylophora pistillata</name>
    <name type="common">Smooth cauliflower coral</name>
    <dbReference type="NCBI Taxonomy" id="50429"/>
    <lineage>
        <taxon>Eukaryota</taxon>
        <taxon>Metazoa</taxon>
        <taxon>Cnidaria</taxon>
        <taxon>Anthozoa</taxon>
        <taxon>Hexacorallia</taxon>
        <taxon>Scleractinia</taxon>
        <taxon>Astrocoeniina</taxon>
        <taxon>Pocilloporidae</taxon>
        <taxon>Stylophora</taxon>
    </lineage>
</organism>
<dbReference type="InterPro" id="IPR027417">
    <property type="entry name" value="P-loop_NTPase"/>
</dbReference>
<dbReference type="STRING" id="50429.A0A2B4R887"/>
<name>A0A2B4R887_STYPI</name>
<feature type="repeat" description="TPR" evidence="3">
    <location>
        <begin position="804"/>
        <end position="837"/>
    </location>
</feature>
<feature type="repeat" description="TPR" evidence="3">
    <location>
        <begin position="762"/>
        <end position="795"/>
    </location>
</feature>
<dbReference type="Pfam" id="PF13424">
    <property type="entry name" value="TPR_12"/>
    <property type="match status" value="3"/>
</dbReference>
<dbReference type="SUPFAM" id="SSF81901">
    <property type="entry name" value="HCP-like"/>
    <property type="match status" value="1"/>
</dbReference>
<accession>A0A2B4R887</accession>
<dbReference type="Gene3D" id="1.25.40.10">
    <property type="entry name" value="Tetratricopeptide repeat domain"/>
    <property type="match status" value="2"/>
</dbReference>
<dbReference type="AlphaFoldDB" id="A0A2B4R887"/>
<feature type="repeat" description="TPR" evidence="3">
    <location>
        <begin position="720"/>
        <end position="753"/>
    </location>
</feature>
<keyword evidence="7" id="KW-1185">Reference proteome</keyword>
<proteinExistence type="predicted"/>
<sequence>MINVHCDEARLAFACEFLKCFVDYRKQPIFFIADKVLLPHGLEVEEIRGPQEIKFCLVPQHTSTVVPQHTSIVVPYYTSTVVPQYTSTVVPQYTSTEVPQYTSTVVPQYTSTTLPQYVSTAVPRYNSTAVPQYTSTVVLVPELNYNTILAKYQQRLNNHSSSEHAKNPRGLAPPEPQIKVGDLVYLVSDRNKLHARNRYLVTEINDPWCFVKKFSGCQLRASSYKVKLSECYVVPTQVNSPSSCVNQADDEVHDEQASVPDPPQPPLDITHPFDANPESLDTSIPLPQGDGGETLSDPKEPEVPRAPVEPDVSYSNPDESRAQPAPPRPQRSQWDSRHKTTLGEWKDQPKNGLDFWNGESPKRRSRNARLLSTMKNGDRAEWDCTMLFYAIRFSDCIHGLNSVVRSNIDDLRNIRNEIAHDEAGQLSDGNFNIVMSRVKTAFVALGLPTLKISEVQNQTTFPTEELSEILGEVNDLRQKLQEKEKELQEKGKVLQVKEEQRLALQEQLHADVSPFCILPAKPTHDIAARESEVDEIMRNLQTLKRTDDGMSILYLSGNPGSGKSQLARLAAKRFYDEVKETPSAASFVMTLNAESPETILNSLHSDLGETDQAKDYYKRALEIRLKKVGPDHVDVAATYNNLGSLHSDLGETDQAKDYYKRALEIRLKKLGPDHVDVAASYNNLGSLHSDLGETDQAKDYYKRALEIRLKKLGPDHVDVAASYNNLGTLHSDLGEIDQAKDYHKRALEIHLKKLGPDHVKVAASYNNLGSLHNELVETDQAKDYHKRALEIHLKKLGPDHVKVAGSYNNLGNLHKALDETDQAKDYHKRALEIRLKKLGPDHVDVAASYKNLGNLHSDLDELQEAKHCLDRALVILISKYGQDHVGVQEVRRNLSRLQQKRRCVVD</sequence>
<dbReference type="SUPFAM" id="SSF52540">
    <property type="entry name" value="P-loop containing nucleoside triphosphate hydrolases"/>
    <property type="match status" value="1"/>
</dbReference>
<dbReference type="Proteomes" id="UP000225706">
    <property type="component" value="Unassembled WGS sequence"/>
</dbReference>
<evidence type="ECO:0000256" key="4">
    <source>
        <dbReference type="SAM" id="Coils"/>
    </source>
</evidence>
<evidence type="ECO:0000256" key="5">
    <source>
        <dbReference type="SAM" id="MobiDB-lite"/>
    </source>
</evidence>
<dbReference type="PANTHER" id="PTHR45641">
    <property type="entry name" value="TETRATRICOPEPTIDE REPEAT PROTEIN (AFU_ORTHOLOGUE AFUA_6G03870)"/>
    <property type="match status" value="1"/>
</dbReference>
<dbReference type="InterPro" id="IPR011990">
    <property type="entry name" value="TPR-like_helical_dom_sf"/>
</dbReference>
<keyword evidence="2 3" id="KW-0802">TPR repeat</keyword>
<protein>
    <submittedName>
        <fullName evidence="6">Nephrocystin-3</fullName>
    </submittedName>
</protein>
<dbReference type="InterPro" id="IPR019734">
    <property type="entry name" value="TPR_rpt"/>
</dbReference>
<dbReference type="EMBL" id="LSMT01001277">
    <property type="protein sequence ID" value="PFX12588.1"/>
    <property type="molecule type" value="Genomic_DNA"/>
</dbReference>
<keyword evidence="1" id="KW-0677">Repeat</keyword>
<dbReference type="PROSITE" id="PS50005">
    <property type="entry name" value="TPR"/>
    <property type="match status" value="5"/>
</dbReference>
<feature type="repeat" description="TPR" evidence="3">
    <location>
        <begin position="678"/>
        <end position="711"/>
    </location>
</feature>
<keyword evidence="4" id="KW-0175">Coiled coil</keyword>
<reference evidence="7" key="1">
    <citation type="journal article" date="2017" name="bioRxiv">
        <title>Comparative analysis of the genomes of Stylophora pistillata and Acropora digitifera provides evidence for extensive differences between species of corals.</title>
        <authorList>
            <person name="Voolstra C.R."/>
            <person name="Li Y."/>
            <person name="Liew Y.J."/>
            <person name="Baumgarten S."/>
            <person name="Zoccola D."/>
            <person name="Flot J.-F."/>
            <person name="Tambutte S."/>
            <person name="Allemand D."/>
            <person name="Aranda M."/>
        </authorList>
    </citation>
    <scope>NUCLEOTIDE SEQUENCE [LARGE SCALE GENOMIC DNA]</scope>
</reference>
<evidence type="ECO:0000256" key="3">
    <source>
        <dbReference type="PROSITE-ProRule" id="PRU00339"/>
    </source>
</evidence>
<dbReference type="OrthoDB" id="626167at2759"/>
<comment type="caution">
    <text evidence="6">The sequence shown here is derived from an EMBL/GenBank/DDBJ whole genome shotgun (WGS) entry which is preliminary data.</text>
</comment>
<evidence type="ECO:0000256" key="2">
    <source>
        <dbReference type="ARBA" id="ARBA00022803"/>
    </source>
</evidence>